<feature type="domain" description="Hemerythrin-like" evidence="2">
    <location>
        <begin position="13"/>
        <end position="127"/>
    </location>
</feature>
<dbReference type="RefSeq" id="WP_165337005.1">
    <property type="nucleotide sequence ID" value="NZ_JAAKZW010000362.1"/>
</dbReference>
<dbReference type="Proteomes" id="UP000481109">
    <property type="component" value="Unassembled WGS sequence"/>
</dbReference>
<feature type="region of interest" description="Disordered" evidence="1">
    <location>
        <begin position="145"/>
        <end position="189"/>
    </location>
</feature>
<dbReference type="Pfam" id="PF01814">
    <property type="entry name" value="Hemerythrin"/>
    <property type="match status" value="1"/>
</dbReference>
<feature type="compositionally biased region" description="Acidic residues" evidence="1">
    <location>
        <begin position="180"/>
        <end position="189"/>
    </location>
</feature>
<dbReference type="Gene3D" id="1.20.120.520">
    <property type="entry name" value="nmb1532 protein domain like"/>
    <property type="match status" value="1"/>
</dbReference>
<name>A0A6G4XXT3_9ACTN</name>
<dbReference type="Pfam" id="PF05671">
    <property type="entry name" value="GETHR"/>
    <property type="match status" value="1"/>
</dbReference>
<proteinExistence type="predicted"/>
<feature type="compositionally biased region" description="Basic and acidic residues" evidence="1">
    <location>
        <begin position="148"/>
        <end position="169"/>
    </location>
</feature>
<dbReference type="InterPro" id="IPR012312">
    <property type="entry name" value="Hemerythrin-like"/>
</dbReference>
<evidence type="ECO:0000313" key="3">
    <source>
        <dbReference type="EMBL" id="NGO81617.1"/>
    </source>
</evidence>
<evidence type="ECO:0000256" key="1">
    <source>
        <dbReference type="SAM" id="MobiDB-lite"/>
    </source>
</evidence>
<protein>
    <submittedName>
        <fullName evidence="3">Hemerythrin domain-containing protein</fullName>
    </submittedName>
</protein>
<evidence type="ECO:0000313" key="4">
    <source>
        <dbReference type="Proteomes" id="UP000481109"/>
    </source>
</evidence>
<reference evidence="3 4" key="1">
    <citation type="submission" date="2020-02" db="EMBL/GenBank/DDBJ databases">
        <title>Whole-genome analyses of novel actinobacteria.</title>
        <authorList>
            <person name="Sahin N."/>
            <person name="Tokatli A."/>
        </authorList>
    </citation>
    <scope>NUCLEOTIDE SEQUENCE [LARGE SCALE GENOMIC DNA]</scope>
    <source>
        <strain evidence="3 4">YC504</strain>
    </source>
</reference>
<dbReference type="EMBL" id="JAAKZW010000362">
    <property type="protein sequence ID" value="NGO81617.1"/>
    <property type="molecule type" value="Genomic_DNA"/>
</dbReference>
<gene>
    <name evidence="3" type="ORF">G6045_39075</name>
</gene>
<sequence>MCHYCGCRDIPLIKEFIAEHERVTDAAGDAARALDAGDVERARELVALMARELAAHWAGEENGLFAVMRDDPEYADYIDDLVREHRELAALLPSLDLTDAADVRTLREAVDELHQHIAKEEDGLFPASLTALSGEDWNRSMAAWSDAHPGEAHPGEAHPGETHPGEAHPGRPAPGGPEPGEPEPGEPKP</sequence>
<dbReference type="AlphaFoldDB" id="A0A6G4XXT3"/>
<accession>A0A6G4XXT3</accession>
<organism evidence="3 4">
    <name type="scientific">Streptomyces mesophilus</name>
    <dbReference type="NCBI Taxonomy" id="1775132"/>
    <lineage>
        <taxon>Bacteria</taxon>
        <taxon>Bacillati</taxon>
        <taxon>Actinomycetota</taxon>
        <taxon>Actinomycetes</taxon>
        <taxon>Kitasatosporales</taxon>
        <taxon>Streptomycetaceae</taxon>
        <taxon>Streptomyces</taxon>
    </lineage>
</organism>
<dbReference type="InterPro" id="IPR008627">
    <property type="entry name" value="GETHR_repeat"/>
</dbReference>
<keyword evidence="4" id="KW-1185">Reference proteome</keyword>
<evidence type="ECO:0000259" key="2">
    <source>
        <dbReference type="Pfam" id="PF01814"/>
    </source>
</evidence>
<comment type="caution">
    <text evidence="3">The sequence shown here is derived from an EMBL/GenBank/DDBJ whole genome shotgun (WGS) entry which is preliminary data.</text>
</comment>